<evidence type="ECO:0000256" key="3">
    <source>
        <dbReference type="SAM" id="SignalP"/>
    </source>
</evidence>
<comment type="subcellular location">
    <subcellularLocation>
        <location evidence="1">Nucleus</location>
    </subcellularLocation>
</comment>
<dbReference type="Pfam" id="PF26146">
    <property type="entry name" value="PI-PLC_X"/>
    <property type="match status" value="1"/>
</dbReference>
<evidence type="ECO:0000313" key="4">
    <source>
        <dbReference type="EMBL" id="THH18970.1"/>
    </source>
</evidence>
<dbReference type="Gene3D" id="3.70.10.10">
    <property type="match status" value="1"/>
</dbReference>
<feature type="signal peptide" evidence="3">
    <location>
        <begin position="1"/>
        <end position="20"/>
    </location>
</feature>
<dbReference type="GO" id="GO:0008081">
    <property type="term" value="F:phosphoric diester hydrolase activity"/>
    <property type="evidence" value="ECO:0007669"/>
    <property type="project" value="InterPro"/>
</dbReference>
<dbReference type="InterPro" id="IPR017946">
    <property type="entry name" value="PLC-like_Pdiesterase_TIM-brl"/>
</dbReference>
<protein>
    <recommendedName>
        <fullName evidence="6">Checkpoint protein</fullName>
    </recommendedName>
</protein>
<dbReference type="Proteomes" id="UP000310158">
    <property type="component" value="Unassembled WGS sequence"/>
</dbReference>
<organism evidence="4 5">
    <name type="scientific">Bondarzewia mesenterica</name>
    <dbReference type="NCBI Taxonomy" id="1095465"/>
    <lineage>
        <taxon>Eukaryota</taxon>
        <taxon>Fungi</taxon>
        <taxon>Dikarya</taxon>
        <taxon>Basidiomycota</taxon>
        <taxon>Agaricomycotina</taxon>
        <taxon>Agaricomycetes</taxon>
        <taxon>Russulales</taxon>
        <taxon>Bondarzewiaceae</taxon>
        <taxon>Bondarzewia</taxon>
    </lineage>
</organism>
<name>A0A4S4M7Y4_9AGAM</name>
<dbReference type="SUPFAM" id="SSF51695">
    <property type="entry name" value="PLC-like phosphodiesterases"/>
    <property type="match status" value="1"/>
</dbReference>
<dbReference type="EMBL" id="SGPL01000059">
    <property type="protein sequence ID" value="THH18970.1"/>
    <property type="molecule type" value="Genomic_DNA"/>
</dbReference>
<dbReference type="GO" id="GO:0044778">
    <property type="term" value="P:meiotic DNA integrity checkpoint signaling"/>
    <property type="evidence" value="ECO:0007669"/>
    <property type="project" value="TreeGrafter"/>
</dbReference>
<feature type="chain" id="PRO_5020547978" description="Checkpoint protein" evidence="3">
    <location>
        <begin position="21"/>
        <end position="573"/>
    </location>
</feature>
<evidence type="ECO:0000313" key="5">
    <source>
        <dbReference type="Proteomes" id="UP000310158"/>
    </source>
</evidence>
<dbReference type="OrthoDB" id="7984201at2759"/>
<dbReference type="GO" id="GO:0006629">
    <property type="term" value="P:lipid metabolic process"/>
    <property type="evidence" value="ECO:0007669"/>
    <property type="project" value="InterPro"/>
</dbReference>
<dbReference type="PANTHER" id="PTHR12900">
    <property type="entry name" value="MITOTIC AND DNA DAMAGE CHECKPOINT PROTEIN HUS1"/>
    <property type="match status" value="1"/>
</dbReference>
<comment type="caution">
    <text evidence="4">The sequence shown here is derived from an EMBL/GenBank/DDBJ whole genome shotgun (WGS) entry which is preliminary data.</text>
</comment>
<dbReference type="InterPro" id="IPR007150">
    <property type="entry name" value="HUS1/Mec3"/>
</dbReference>
<evidence type="ECO:0000256" key="2">
    <source>
        <dbReference type="ARBA" id="ARBA00023242"/>
    </source>
</evidence>
<dbReference type="AlphaFoldDB" id="A0A4S4M7Y4"/>
<dbReference type="GO" id="GO:0030896">
    <property type="term" value="C:checkpoint clamp complex"/>
    <property type="evidence" value="ECO:0007669"/>
    <property type="project" value="InterPro"/>
</dbReference>
<accession>A0A4S4M7Y4</accession>
<dbReference type="Pfam" id="PF04005">
    <property type="entry name" value="Hus1"/>
    <property type="match status" value="1"/>
</dbReference>
<keyword evidence="3" id="KW-0732">Signal</keyword>
<proteinExistence type="predicted"/>
<dbReference type="GO" id="GO:0033314">
    <property type="term" value="P:mitotic DNA replication checkpoint signaling"/>
    <property type="evidence" value="ECO:0007669"/>
    <property type="project" value="TreeGrafter"/>
</dbReference>
<dbReference type="GO" id="GO:0000724">
    <property type="term" value="P:double-strand break repair via homologous recombination"/>
    <property type="evidence" value="ECO:0007669"/>
    <property type="project" value="TreeGrafter"/>
</dbReference>
<dbReference type="GO" id="GO:0031573">
    <property type="term" value="P:mitotic intra-S DNA damage checkpoint signaling"/>
    <property type="evidence" value="ECO:0007669"/>
    <property type="project" value="TreeGrafter"/>
</dbReference>
<sequence>MRVVYLASSLLTLAVGYVRASFPAERATVCNGHAELCDRSYGNITFVGAHDSFAYSSDPFALARDQEVDVPSQLGLGVRLLQAQAHENDGVIHFCHTSCALFDGGTVENYLETVATWLADNPNEVLTFIFTNPESLSLPSVWAPAFNASGIADLAYVPPQLPMAHDEWPTLGEMIDSGKRVVVFMDYGAETGGVDYILPEFEMIWETPFSVTNASFPCSVDRTEGPLSNEDHMYMINHSLNINLLDAGIFITDPEQAPTTNGVTSIMANANGCIGIMQTIEKLQKKCIIKFTETEMHIICNTDESGVQVWSFVLPLFPFCDFVGDLPADGRVCRQVRVVSLFTDYRIQSNAENEISLALSAEALAQALRSAEGAEDVVMRLAKKRDVAVLSFEILGASHMGRQLKVAHDVRIEVLKPADVARLREPLCPEPDIHILLPPLLKLRSIVDRLRPIAEVIALRANNSGKLQISAATDSAKMDIVWEGCSNPHMSEYGLSQPAEGQDDDASDKDPEQLFGVLVHIRSFLKFLNAHIVSTTTIACVCQHHCLILYVYIGEVADAGGVLTFYIPGVIDD</sequence>
<dbReference type="PANTHER" id="PTHR12900:SF0">
    <property type="entry name" value="CHECKPOINT PROTEIN"/>
    <property type="match status" value="1"/>
</dbReference>
<keyword evidence="2" id="KW-0539">Nucleus</keyword>
<keyword evidence="5" id="KW-1185">Reference proteome</keyword>
<reference evidence="4 5" key="1">
    <citation type="submission" date="2019-02" db="EMBL/GenBank/DDBJ databases">
        <title>Genome sequencing of the rare red list fungi Bondarzewia mesenterica.</title>
        <authorList>
            <person name="Buettner E."/>
            <person name="Kellner H."/>
        </authorList>
    </citation>
    <scope>NUCLEOTIDE SEQUENCE [LARGE SCALE GENOMIC DNA]</scope>
    <source>
        <strain evidence="4 5">DSM 108281</strain>
    </source>
</reference>
<evidence type="ECO:0000256" key="1">
    <source>
        <dbReference type="ARBA" id="ARBA00004123"/>
    </source>
</evidence>
<evidence type="ECO:0008006" key="6">
    <source>
        <dbReference type="Google" id="ProtNLM"/>
    </source>
</evidence>
<dbReference type="GO" id="GO:0006289">
    <property type="term" value="P:nucleotide-excision repair"/>
    <property type="evidence" value="ECO:0007669"/>
    <property type="project" value="TreeGrafter"/>
</dbReference>
<dbReference type="GO" id="GO:0000723">
    <property type="term" value="P:telomere maintenance"/>
    <property type="evidence" value="ECO:0007669"/>
    <property type="project" value="TreeGrafter"/>
</dbReference>
<gene>
    <name evidence="4" type="ORF">EW146_g2118</name>
</gene>
<dbReference type="GO" id="GO:0035861">
    <property type="term" value="C:site of double-strand break"/>
    <property type="evidence" value="ECO:0007669"/>
    <property type="project" value="TreeGrafter"/>
</dbReference>